<dbReference type="PROSITE" id="PS50835">
    <property type="entry name" value="IG_LIKE"/>
    <property type="match status" value="2"/>
</dbReference>
<reference evidence="2 3" key="1">
    <citation type="journal article" date="2014" name="Nature">
        <title>The genomic substrate for adaptive radiation in African cichlid fish.</title>
        <authorList>
            <person name="Brawand D."/>
            <person name="Wagner C.E."/>
            <person name="Li Y.I."/>
            <person name="Malinsky M."/>
            <person name="Keller I."/>
            <person name="Fan S."/>
            <person name="Simakov O."/>
            <person name="Ng A.Y."/>
            <person name="Lim Z.W."/>
            <person name="Bezault E."/>
            <person name="Turner-Maier J."/>
            <person name="Johnson J."/>
            <person name="Alcazar R."/>
            <person name="Noh H.J."/>
            <person name="Russell P."/>
            <person name="Aken B."/>
            <person name="Alfoldi J."/>
            <person name="Amemiya C."/>
            <person name="Azzouzi N."/>
            <person name="Baroiller J.F."/>
            <person name="Barloy-Hubler F."/>
            <person name="Berlin A."/>
            <person name="Bloomquist R."/>
            <person name="Carleton K.L."/>
            <person name="Conte M.A."/>
            <person name="D'Cotta H."/>
            <person name="Eshel O."/>
            <person name="Gaffney L."/>
            <person name="Galibert F."/>
            <person name="Gante H.F."/>
            <person name="Gnerre S."/>
            <person name="Greuter L."/>
            <person name="Guyon R."/>
            <person name="Haddad N.S."/>
            <person name="Haerty W."/>
            <person name="Harris R.M."/>
            <person name="Hofmann H.A."/>
            <person name="Hourlier T."/>
            <person name="Hulata G."/>
            <person name="Jaffe D.B."/>
            <person name="Lara M."/>
            <person name="Lee A.P."/>
            <person name="MacCallum I."/>
            <person name="Mwaiko S."/>
            <person name="Nikaido M."/>
            <person name="Nishihara H."/>
            <person name="Ozouf-Costaz C."/>
            <person name="Penman D.J."/>
            <person name="Przybylski D."/>
            <person name="Rakotomanga M."/>
            <person name="Renn S.C.P."/>
            <person name="Ribeiro F.J."/>
            <person name="Ron M."/>
            <person name="Salzburger W."/>
            <person name="Sanchez-Pulido L."/>
            <person name="Santos M.E."/>
            <person name="Searle S."/>
            <person name="Sharpe T."/>
            <person name="Swofford R."/>
            <person name="Tan F.J."/>
            <person name="Williams L."/>
            <person name="Young S."/>
            <person name="Yin S."/>
            <person name="Okada N."/>
            <person name="Kocher T.D."/>
            <person name="Miska E.A."/>
            <person name="Lander E.S."/>
            <person name="Venkatesh B."/>
            <person name="Fernald R.D."/>
            <person name="Meyer A."/>
            <person name="Ponting C.P."/>
            <person name="Streelman J.T."/>
            <person name="Lindblad-Toh K."/>
            <person name="Seehausen O."/>
            <person name="Di Palma F."/>
        </authorList>
    </citation>
    <scope>NUCLEOTIDE SEQUENCE</scope>
</reference>
<sequence>NDGLHSAPLPWSLNPGTGRCGRAGSPSANWGVTYAADKICASNGSTVEMKCTYTYPAGYTVTEEFWCFQNNKNLKVNSDYKDRIQYNCTKERCTMKMADLKWTDSREYRFRFITDKSDGKYTGIPGITLSVTKIRVNESCTKAELKCKSSCTGDISYVWLKNGEKVTEENPHITRQEDYCSASLCKGTSPNAPKLPSVTVSPSGEIVENISVILICSSDANPAANYTWYKEGEQTPLSTTKQLSLPSIRPSDSGVYNCTAENELGIRKSKHLRINVKYAPKLPSVSVSPSAEIVEGSSVTLTCSSDANPAANYTWYKEELFLTWPRVGVHHFTSISSENRGNYSCKSENQYGQINSSRVFINVQCK</sequence>
<dbReference type="InterPro" id="IPR036179">
    <property type="entry name" value="Ig-like_dom_sf"/>
</dbReference>
<dbReference type="Pfam" id="PF13895">
    <property type="entry name" value="Ig_2"/>
    <property type="match status" value="2"/>
</dbReference>
<dbReference type="SMART" id="SM00408">
    <property type="entry name" value="IGc2"/>
    <property type="match status" value="2"/>
</dbReference>
<organism evidence="2 3">
    <name type="scientific">Maylandia zebra</name>
    <name type="common">zebra mbuna</name>
    <dbReference type="NCBI Taxonomy" id="106582"/>
    <lineage>
        <taxon>Eukaryota</taxon>
        <taxon>Metazoa</taxon>
        <taxon>Chordata</taxon>
        <taxon>Craniata</taxon>
        <taxon>Vertebrata</taxon>
        <taxon>Euteleostomi</taxon>
        <taxon>Actinopterygii</taxon>
        <taxon>Neopterygii</taxon>
        <taxon>Teleostei</taxon>
        <taxon>Neoteleostei</taxon>
        <taxon>Acanthomorphata</taxon>
        <taxon>Ovalentaria</taxon>
        <taxon>Cichlomorphae</taxon>
        <taxon>Cichliformes</taxon>
        <taxon>Cichlidae</taxon>
        <taxon>African cichlids</taxon>
        <taxon>Pseudocrenilabrinae</taxon>
        <taxon>Haplochromini</taxon>
        <taxon>Maylandia</taxon>
        <taxon>Maylandia zebra complex</taxon>
    </lineage>
</organism>
<keyword evidence="3" id="KW-1185">Reference proteome</keyword>
<dbReference type="PANTHER" id="PTHR46013">
    <property type="entry name" value="VASCULAR CELL ADHESION MOLECULE 1"/>
    <property type="match status" value="1"/>
</dbReference>
<dbReference type="InterPro" id="IPR003598">
    <property type="entry name" value="Ig_sub2"/>
</dbReference>
<dbReference type="SMART" id="SM00409">
    <property type="entry name" value="IG"/>
    <property type="match status" value="3"/>
</dbReference>
<feature type="domain" description="Ig-like" evidence="1">
    <location>
        <begin position="283"/>
        <end position="361"/>
    </location>
</feature>
<feature type="domain" description="Ig-like" evidence="1">
    <location>
        <begin position="196"/>
        <end position="273"/>
    </location>
</feature>
<evidence type="ECO:0000313" key="2">
    <source>
        <dbReference type="Ensembl" id="ENSMZEP00005019794.1"/>
    </source>
</evidence>
<dbReference type="SUPFAM" id="SSF48726">
    <property type="entry name" value="Immunoglobulin"/>
    <property type="match status" value="3"/>
</dbReference>
<protein>
    <recommendedName>
        <fullName evidence="1">Ig-like domain-containing protein</fullName>
    </recommendedName>
</protein>
<evidence type="ECO:0000313" key="3">
    <source>
        <dbReference type="Proteomes" id="UP000265160"/>
    </source>
</evidence>
<reference evidence="2" key="2">
    <citation type="submission" date="2025-08" db="UniProtKB">
        <authorList>
            <consortium name="Ensembl"/>
        </authorList>
    </citation>
    <scope>IDENTIFICATION</scope>
</reference>
<dbReference type="AlphaFoldDB" id="A0A3P9CCQ7"/>
<dbReference type="Gene3D" id="2.60.40.10">
    <property type="entry name" value="Immunoglobulins"/>
    <property type="match status" value="3"/>
</dbReference>
<dbReference type="CDD" id="cd00096">
    <property type="entry name" value="Ig"/>
    <property type="match status" value="1"/>
</dbReference>
<dbReference type="InterPro" id="IPR003599">
    <property type="entry name" value="Ig_sub"/>
</dbReference>
<dbReference type="GeneTree" id="ENSGT01010000222294"/>
<proteinExistence type="predicted"/>
<dbReference type="Proteomes" id="UP000265160">
    <property type="component" value="LG6"/>
</dbReference>
<accession>A0A3P9CCQ7</accession>
<dbReference type="Ensembl" id="ENSMZET00005020428.1">
    <property type="protein sequence ID" value="ENSMZEP00005019794.1"/>
    <property type="gene ID" value="ENSMZEG00005014851.1"/>
</dbReference>
<dbReference type="InterPro" id="IPR007110">
    <property type="entry name" value="Ig-like_dom"/>
</dbReference>
<reference evidence="2" key="3">
    <citation type="submission" date="2025-09" db="UniProtKB">
        <authorList>
            <consortium name="Ensembl"/>
        </authorList>
    </citation>
    <scope>IDENTIFICATION</scope>
</reference>
<evidence type="ECO:0000259" key="1">
    <source>
        <dbReference type="PROSITE" id="PS50835"/>
    </source>
</evidence>
<dbReference type="PANTHER" id="PTHR46013:SF4">
    <property type="entry name" value="B-CELL RECEPTOR CD22-RELATED"/>
    <property type="match status" value="1"/>
</dbReference>
<dbReference type="InterPro" id="IPR013783">
    <property type="entry name" value="Ig-like_fold"/>
</dbReference>
<name>A0A3P9CCQ7_9CICH</name>